<feature type="transmembrane region" description="Helical" evidence="6">
    <location>
        <begin position="64"/>
        <end position="85"/>
    </location>
</feature>
<feature type="domain" description="EamA" evidence="7">
    <location>
        <begin position="6"/>
        <end position="136"/>
    </location>
</feature>
<feature type="domain" description="EamA" evidence="7">
    <location>
        <begin position="145"/>
        <end position="280"/>
    </location>
</feature>
<evidence type="ECO:0000313" key="8">
    <source>
        <dbReference type="EMBL" id="CAB4618965.1"/>
    </source>
</evidence>
<dbReference type="EMBL" id="CAEZUW010000155">
    <property type="protein sequence ID" value="CAB4618965.1"/>
    <property type="molecule type" value="Genomic_DNA"/>
</dbReference>
<evidence type="ECO:0000256" key="2">
    <source>
        <dbReference type="ARBA" id="ARBA00022475"/>
    </source>
</evidence>
<feature type="transmembrane region" description="Helical" evidence="6">
    <location>
        <begin position="238"/>
        <end position="256"/>
    </location>
</feature>
<evidence type="ECO:0000259" key="7">
    <source>
        <dbReference type="Pfam" id="PF00892"/>
    </source>
</evidence>
<keyword evidence="5 6" id="KW-0472">Membrane</keyword>
<feature type="transmembrane region" description="Helical" evidence="6">
    <location>
        <begin position="35"/>
        <end position="52"/>
    </location>
</feature>
<dbReference type="Pfam" id="PF00892">
    <property type="entry name" value="EamA"/>
    <property type="match status" value="2"/>
</dbReference>
<dbReference type="InterPro" id="IPR000620">
    <property type="entry name" value="EamA_dom"/>
</dbReference>
<proteinExistence type="predicted"/>
<feature type="transmembrane region" description="Helical" evidence="6">
    <location>
        <begin position="173"/>
        <end position="193"/>
    </location>
</feature>
<comment type="subcellular location">
    <subcellularLocation>
        <location evidence="1">Cell membrane</location>
        <topology evidence="1">Multi-pass membrane protein</topology>
    </subcellularLocation>
</comment>
<keyword evidence="3 6" id="KW-0812">Transmembrane</keyword>
<reference evidence="8" key="1">
    <citation type="submission" date="2020-05" db="EMBL/GenBank/DDBJ databases">
        <authorList>
            <person name="Chiriac C."/>
            <person name="Salcher M."/>
            <person name="Ghai R."/>
            <person name="Kavagutti S V."/>
        </authorList>
    </citation>
    <scope>NUCLEOTIDE SEQUENCE</scope>
</reference>
<dbReference type="AlphaFoldDB" id="A0A6J6I561"/>
<evidence type="ECO:0000256" key="4">
    <source>
        <dbReference type="ARBA" id="ARBA00022989"/>
    </source>
</evidence>
<evidence type="ECO:0000256" key="6">
    <source>
        <dbReference type="SAM" id="Phobius"/>
    </source>
</evidence>
<dbReference type="InterPro" id="IPR037185">
    <property type="entry name" value="EmrE-like"/>
</dbReference>
<feature type="transmembrane region" description="Helical" evidence="6">
    <location>
        <begin position="262"/>
        <end position="280"/>
    </location>
</feature>
<dbReference type="SUPFAM" id="SSF103481">
    <property type="entry name" value="Multidrug resistance efflux transporter EmrE"/>
    <property type="match status" value="2"/>
</dbReference>
<dbReference type="InterPro" id="IPR051258">
    <property type="entry name" value="Diverse_Substrate_Transporter"/>
</dbReference>
<keyword evidence="2" id="KW-1003">Cell membrane</keyword>
<feature type="transmembrane region" description="Helical" evidence="6">
    <location>
        <begin position="91"/>
        <end position="113"/>
    </location>
</feature>
<accession>A0A6J6I561</accession>
<dbReference type="PANTHER" id="PTHR42920">
    <property type="entry name" value="OS03G0707200 PROTEIN-RELATED"/>
    <property type="match status" value="1"/>
</dbReference>
<feature type="transmembrane region" description="Helical" evidence="6">
    <location>
        <begin position="147"/>
        <end position="166"/>
    </location>
</feature>
<evidence type="ECO:0000256" key="1">
    <source>
        <dbReference type="ARBA" id="ARBA00004651"/>
    </source>
</evidence>
<dbReference type="PANTHER" id="PTHR42920:SF5">
    <property type="entry name" value="EAMA DOMAIN-CONTAINING PROTEIN"/>
    <property type="match status" value="1"/>
</dbReference>
<keyword evidence="4 6" id="KW-1133">Transmembrane helix</keyword>
<organism evidence="8">
    <name type="scientific">freshwater metagenome</name>
    <dbReference type="NCBI Taxonomy" id="449393"/>
    <lineage>
        <taxon>unclassified sequences</taxon>
        <taxon>metagenomes</taxon>
        <taxon>ecological metagenomes</taxon>
    </lineage>
</organism>
<evidence type="ECO:0000256" key="3">
    <source>
        <dbReference type="ARBA" id="ARBA00022692"/>
    </source>
</evidence>
<name>A0A6J6I561_9ZZZZ</name>
<dbReference type="GO" id="GO:0005886">
    <property type="term" value="C:plasma membrane"/>
    <property type="evidence" value="ECO:0007669"/>
    <property type="project" value="UniProtKB-SubCell"/>
</dbReference>
<feature type="transmembrane region" description="Helical" evidence="6">
    <location>
        <begin position="208"/>
        <end position="226"/>
    </location>
</feature>
<sequence>MKKTSIAAIALMTVAASWGFGFVWMKDAIERQPYFDFLALRFTIAAGVMFLIRPQLVRQLNLNFINRGVLLGIALGLGYVTQTIGLEQSTAAITGFFTGLYIVLTPLFAWLLLRQKIASKVLLGVTIATVGLAVITLGGLGFDLGTISLLACAILFALHIVGLGRWSPGRDTYALTVVQLATVAVICWVGALFNPSDPGYQSPPDADVWNAVLFTAIFATAIAFFVQTWAQSIMDASRVAIILTTEVVFAALFAVALGQEVLSIRTVIGGSLMVIAMLIVEWPSRNDKNQTVTPGLDPLVH</sequence>
<feature type="transmembrane region" description="Helical" evidence="6">
    <location>
        <begin position="120"/>
        <end position="141"/>
    </location>
</feature>
<gene>
    <name evidence="8" type="ORF">UFOPK1855_00880</name>
</gene>
<protein>
    <submittedName>
        <fullName evidence="8">Unannotated protein</fullName>
    </submittedName>
</protein>
<evidence type="ECO:0000256" key="5">
    <source>
        <dbReference type="ARBA" id="ARBA00023136"/>
    </source>
</evidence>